<comment type="caution">
    <text evidence="2">The sequence shown here is derived from an EMBL/GenBank/DDBJ whole genome shotgun (WGS) entry which is preliminary data.</text>
</comment>
<dbReference type="Proteomes" id="UP000075025">
    <property type="component" value="Unassembled WGS sequence"/>
</dbReference>
<dbReference type="RefSeq" id="WP_058624727.1">
    <property type="nucleotide sequence ID" value="NZ_LDRT01000113.1"/>
</dbReference>
<sequence length="179" mass="19029">MTHAPALLRRIRFCLAVVVLGLLVSGVTAFPLREELSFARDVLAQLNVGSVLPGAVWWVNHVAEGLDATAAAYPFIAYGTDWLAFAHLLIAVAFVGPLVDPVRNVWVIVWGLVACVGIVPLAAIAGAVRGLPLGWQLIDMSFGVVAAVPLVLALIWTRRLARGIPSASPVRAEPQEAAR</sequence>
<dbReference type="AlphaFoldDB" id="A0A147EU98"/>
<feature type="transmembrane region" description="Helical" evidence="1">
    <location>
        <begin position="106"/>
        <end position="128"/>
    </location>
</feature>
<evidence type="ECO:0000256" key="1">
    <source>
        <dbReference type="SAM" id="Phobius"/>
    </source>
</evidence>
<protein>
    <submittedName>
        <fullName evidence="2">Membrane protein</fullName>
    </submittedName>
</protein>
<dbReference type="PATRIC" id="fig|2033.6.peg.326"/>
<proteinExistence type="predicted"/>
<accession>A0A147EU98</accession>
<keyword evidence="1" id="KW-0472">Membrane</keyword>
<keyword evidence="1" id="KW-1133">Transmembrane helix</keyword>
<evidence type="ECO:0000313" key="2">
    <source>
        <dbReference type="EMBL" id="KTR91572.1"/>
    </source>
</evidence>
<keyword evidence="1" id="KW-0812">Transmembrane</keyword>
<reference evidence="2 3" key="1">
    <citation type="journal article" date="2016" name="Front. Microbiol.">
        <title>Genomic Resource of Rice Seed Associated Bacteria.</title>
        <authorList>
            <person name="Midha S."/>
            <person name="Bansal K."/>
            <person name="Sharma S."/>
            <person name="Kumar N."/>
            <person name="Patil P.P."/>
            <person name="Chaudhry V."/>
            <person name="Patil P.B."/>
        </authorList>
    </citation>
    <scope>NUCLEOTIDE SEQUENCE [LARGE SCALE GENOMIC DNA]</scope>
    <source>
        <strain evidence="2 3">NS220</strain>
    </source>
</reference>
<evidence type="ECO:0000313" key="3">
    <source>
        <dbReference type="Proteomes" id="UP000075025"/>
    </source>
</evidence>
<name>A0A147EU98_MICTE</name>
<dbReference type="EMBL" id="LDRT01000113">
    <property type="protein sequence ID" value="KTR91572.1"/>
    <property type="molecule type" value="Genomic_DNA"/>
</dbReference>
<organism evidence="2 3">
    <name type="scientific">Microbacterium testaceum</name>
    <name type="common">Aureobacterium testaceum</name>
    <name type="synonym">Brevibacterium testaceum</name>
    <dbReference type="NCBI Taxonomy" id="2033"/>
    <lineage>
        <taxon>Bacteria</taxon>
        <taxon>Bacillati</taxon>
        <taxon>Actinomycetota</taxon>
        <taxon>Actinomycetes</taxon>
        <taxon>Micrococcales</taxon>
        <taxon>Microbacteriaceae</taxon>
        <taxon>Microbacterium</taxon>
    </lineage>
</organism>
<feature type="transmembrane region" description="Helical" evidence="1">
    <location>
        <begin position="82"/>
        <end position="99"/>
    </location>
</feature>
<gene>
    <name evidence="2" type="ORF">NS220_14485</name>
</gene>
<dbReference type="OrthoDB" id="190649at2"/>
<feature type="transmembrane region" description="Helical" evidence="1">
    <location>
        <begin position="134"/>
        <end position="156"/>
    </location>
</feature>